<keyword evidence="1" id="KW-0472">Membrane</keyword>
<keyword evidence="3" id="KW-1185">Reference proteome</keyword>
<organism evidence="2 3">
    <name type="scientific">Ceratodon purpureus</name>
    <name type="common">Fire moss</name>
    <name type="synonym">Dicranum purpureum</name>
    <dbReference type="NCBI Taxonomy" id="3225"/>
    <lineage>
        <taxon>Eukaryota</taxon>
        <taxon>Viridiplantae</taxon>
        <taxon>Streptophyta</taxon>
        <taxon>Embryophyta</taxon>
        <taxon>Bryophyta</taxon>
        <taxon>Bryophytina</taxon>
        <taxon>Bryopsida</taxon>
        <taxon>Dicranidae</taxon>
        <taxon>Pseudoditrichales</taxon>
        <taxon>Ditrichaceae</taxon>
        <taxon>Ceratodon</taxon>
    </lineage>
</organism>
<dbReference type="AlphaFoldDB" id="A0A8T0HIL0"/>
<sequence>MSVQLWDEDAVGRRETGFGDFAMRGSHVAMMFYTYTYWISLAGIMCDTLMQQGAKWFEQRCRCALLYMSYDSERRICNLSRFSTELTRNLRRAFPCNKQYNRQQHAEECPDTIERSRTQSLAAGI</sequence>
<reference evidence="2 3" key="1">
    <citation type="submission" date="2020-06" db="EMBL/GenBank/DDBJ databases">
        <title>WGS assembly of Ceratodon purpureus strain R40.</title>
        <authorList>
            <person name="Carey S.B."/>
            <person name="Jenkins J."/>
            <person name="Shu S."/>
            <person name="Lovell J.T."/>
            <person name="Sreedasyam A."/>
            <person name="Maumus F."/>
            <person name="Tiley G.P."/>
            <person name="Fernandez-Pozo N."/>
            <person name="Barry K."/>
            <person name="Chen C."/>
            <person name="Wang M."/>
            <person name="Lipzen A."/>
            <person name="Daum C."/>
            <person name="Saski C.A."/>
            <person name="Payton A.C."/>
            <person name="Mcbreen J.C."/>
            <person name="Conrad R.E."/>
            <person name="Kollar L.M."/>
            <person name="Olsson S."/>
            <person name="Huttunen S."/>
            <person name="Landis J.B."/>
            <person name="Wickett N.J."/>
            <person name="Johnson M.G."/>
            <person name="Rensing S.A."/>
            <person name="Grimwood J."/>
            <person name="Schmutz J."/>
            <person name="Mcdaniel S.F."/>
        </authorList>
    </citation>
    <scope>NUCLEOTIDE SEQUENCE [LARGE SCALE GENOMIC DNA]</scope>
    <source>
        <strain evidence="2 3">R40</strain>
    </source>
</reference>
<gene>
    <name evidence="2" type="ORF">KC19_6G173500</name>
</gene>
<keyword evidence="1" id="KW-0812">Transmembrane</keyword>
<name>A0A8T0HIL0_CERPU</name>
<dbReference type="Proteomes" id="UP000822688">
    <property type="component" value="Chromosome 6"/>
</dbReference>
<evidence type="ECO:0000256" key="1">
    <source>
        <dbReference type="SAM" id="Phobius"/>
    </source>
</evidence>
<feature type="transmembrane region" description="Helical" evidence="1">
    <location>
        <begin position="30"/>
        <end position="50"/>
    </location>
</feature>
<proteinExistence type="predicted"/>
<protein>
    <submittedName>
        <fullName evidence="2">Uncharacterized protein</fullName>
    </submittedName>
</protein>
<keyword evidence="1" id="KW-1133">Transmembrane helix</keyword>
<evidence type="ECO:0000313" key="2">
    <source>
        <dbReference type="EMBL" id="KAG0570594.1"/>
    </source>
</evidence>
<evidence type="ECO:0000313" key="3">
    <source>
        <dbReference type="Proteomes" id="UP000822688"/>
    </source>
</evidence>
<comment type="caution">
    <text evidence="2">The sequence shown here is derived from an EMBL/GenBank/DDBJ whole genome shotgun (WGS) entry which is preliminary data.</text>
</comment>
<accession>A0A8T0HIL0</accession>
<dbReference type="EMBL" id="CM026427">
    <property type="protein sequence ID" value="KAG0570594.1"/>
    <property type="molecule type" value="Genomic_DNA"/>
</dbReference>